<dbReference type="CDD" id="cd00118">
    <property type="entry name" value="LysM"/>
    <property type="match status" value="1"/>
</dbReference>
<evidence type="ECO:0000259" key="2">
    <source>
        <dbReference type="PROSITE" id="PS51782"/>
    </source>
</evidence>
<dbReference type="InterPro" id="IPR042047">
    <property type="entry name" value="SleB_dom1"/>
</dbReference>
<organism evidence="3 4">
    <name type="scientific">Falsibacillus pallidus</name>
    <dbReference type="NCBI Taxonomy" id="493781"/>
    <lineage>
        <taxon>Bacteria</taxon>
        <taxon>Bacillati</taxon>
        <taxon>Bacillota</taxon>
        <taxon>Bacilli</taxon>
        <taxon>Bacillales</taxon>
        <taxon>Bacillaceae</taxon>
        <taxon>Falsibacillus</taxon>
    </lineage>
</organism>
<protein>
    <submittedName>
        <fullName evidence="3">N-acetylmuramoyl-L-alanine amidase</fullName>
    </submittedName>
</protein>
<dbReference type="AlphaFoldDB" id="A0A370GYF3"/>
<reference evidence="3 4" key="1">
    <citation type="submission" date="2018-07" db="EMBL/GenBank/DDBJ databases">
        <title>Genomic Encyclopedia of Type Strains, Phase IV (KMG-IV): sequencing the most valuable type-strain genomes for metagenomic binning, comparative biology and taxonomic classification.</title>
        <authorList>
            <person name="Goeker M."/>
        </authorList>
    </citation>
    <scope>NUCLEOTIDE SEQUENCE [LARGE SCALE GENOMIC DNA]</scope>
    <source>
        <strain evidence="3 4">DSM 25281</strain>
    </source>
</reference>
<dbReference type="Gene3D" id="1.10.10.2520">
    <property type="entry name" value="Cell wall hydrolase SleB, domain 1"/>
    <property type="match status" value="1"/>
</dbReference>
<evidence type="ECO:0000313" key="4">
    <source>
        <dbReference type="Proteomes" id="UP000255326"/>
    </source>
</evidence>
<dbReference type="EMBL" id="QQAY01000001">
    <property type="protein sequence ID" value="RDI47664.1"/>
    <property type="molecule type" value="Genomic_DNA"/>
</dbReference>
<dbReference type="RefSeq" id="WP_114743876.1">
    <property type="nucleotide sequence ID" value="NZ_QQAY01000001.1"/>
</dbReference>
<dbReference type="Pfam" id="PF01476">
    <property type="entry name" value="LysM"/>
    <property type="match status" value="1"/>
</dbReference>
<comment type="caution">
    <text evidence="3">The sequence shown here is derived from an EMBL/GenBank/DDBJ whole genome shotgun (WGS) entry which is preliminary data.</text>
</comment>
<name>A0A370GYF3_9BACI</name>
<feature type="chain" id="PRO_5038969389" evidence="1">
    <location>
        <begin position="24"/>
        <end position="201"/>
    </location>
</feature>
<proteinExistence type="predicted"/>
<dbReference type="InterPro" id="IPR036779">
    <property type="entry name" value="LysM_dom_sf"/>
</dbReference>
<dbReference type="InterPro" id="IPR011105">
    <property type="entry name" value="Cell_wall_hydrolase_SleB"/>
</dbReference>
<dbReference type="OrthoDB" id="9785345at2"/>
<dbReference type="SUPFAM" id="SSF54106">
    <property type="entry name" value="LysM domain"/>
    <property type="match status" value="1"/>
</dbReference>
<gene>
    <name evidence="3" type="ORF">DFR59_101323</name>
</gene>
<evidence type="ECO:0000313" key="3">
    <source>
        <dbReference type="EMBL" id="RDI47664.1"/>
    </source>
</evidence>
<feature type="domain" description="LysM" evidence="2">
    <location>
        <begin position="33"/>
        <end position="76"/>
    </location>
</feature>
<accession>A0A370GYF3</accession>
<keyword evidence="4" id="KW-1185">Reference proteome</keyword>
<sequence length="201" mass="21901">MKKRNWIRTIAATAILGTTLLSAAYGKADAAESSYSVKKGDTLWKLSTNSGVSINKIKHVNNLKNTIIYPGQQLTIPQSLTASEKDLLARLVTAEAKGEPYAGQVAVATVVLNRVDSNEFPDSVHDVIYQNYKGHYAFSPVENGAINQSAKDEAVKAVNEAIAYRGMGNGSLYFYNPATSTSDWIYSTKTILTIGHHRFAK</sequence>
<dbReference type="Pfam" id="PF07486">
    <property type="entry name" value="Hydrolase_2"/>
    <property type="match status" value="1"/>
</dbReference>
<dbReference type="Gene3D" id="6.20.240.60">
    <property type="match status" value="1"/>
</dbReference>
<dbReference type="SMART" id="SM00257">
    <property type="entry name" value="LysM"/>
    <property type="match status" value="1"/>
</dbReference>
<dbReference type="InterPro" id="IPR018392">
    <property type="entry name" value="LysM"/>
</dbReference>
<dbReference type="Gene3D" id="3.10.350.10">
    <property type="entry name" value="LysM domain"/>
    <property type="match status" value="1"/>
</dbReference>
<dbReference type="GO" id="GO:0016787">
    <property type="term" value="F:hydrolase activity"/>
    <property type="evidence" value="ECO:0007669"/>
    <property type="project" value="InterPro"/>
</dbReference>
<dbReference type="PROSITE" id="PS51782">
    <property type="entry name" value="LYSM"/>
    <property type="match status" value="1"/>
</dbReference>
<keyword evidence="1" id="KW-0732">Signal</keyword>
<dbReference type="Proteomes" id="UP000255326">
    <property type="component" value="Unassembled WGS sequence"/>
</dbReference>
<evidence type="ECO:0000256" key="1">
    <source>
        <dbReference type="SAM" id="SignalP"/>
    </source>
</evidence>
<feature type="signal peptide" evidence="1">
    <location>
        <begin position="1"/>
        <end position="23"/>
    </location>
</feature>